<feature type="compositionally biased region" description="Basic and acidic residues" evidence="1">
    <location>
        <begin position="8"/>
        <end position="18"/>
    </location>
</feature>
<evidence type="ECO:0000256" key="1">
    <source>
        <dbReference type="SAM" id="MobiDB-lite"/>
    </source>
</evidence>
<name>A0A2B7Y2E8_9EURO</name>
<accession>A0A2B7Y2E8</accession>
<reference evidence="2 3" key="1">
    <citation type="submission" date="2017-10" db="EMBL/GenBank/DDBJ databases">
        <title>Comparative genomics in systemic dimorphic fungi from Ajellomycetaceae.</title>
        <authorList>
            <person name="Munoz J.F."/>
            <person name="Mcewen J.G."/>
            <person name="Clay O.K."/>
            <person name="Cuomo C.A."/>
        </authorList>
    </citation>
    <scope>NUCLEOTIDE SEQUENCE [LARGE SCALE GENOMIC DNA]</scope>
    <source>
        <strain evidence="2 3">UAMH5409</strain>
    </source>
</reference>
<protein>
    <submittedName>
        <fullName evidence="2">Uncharacterized protein</fullName>
    </submittedName>
</protein>
<feature type="region of interest" description="Disordered" evidence="1">
    <location>
        <begin position="1"/>
        <end position="32"/>
    </location>
</feature>
<organism evidence="2 3">
    <name type="scientific">Helicocarpus griseus UAMH5409</name>
    <dbReference type="NCBI Taxonomy" id="1447875"/>
    <lineage>
        <taxon>Eukaryota</taxon>
        <taxon>Fungi</taxon>
        <taxon>Dikarya</taxon>
        <taxon>Ascomycota</taxon>
        <taxon>Pezizomycotina</taxon>
        <taxon>Eurotiomycetes</taxon>
        <taxon>Eurotiomycetidae</taxon>
        <taxon>Onygenales</taxon>
        <taxon>Ajellomycetaceae</taxon>
        <taxon>Helicocarpus</taxon>
    </lineage>
</organism>
<dbReference type="EMBL" id="PDNB01000005">
    <property type="protein sequence ID" value="PGH18254.1"/>
    <property type="molecule type" value="Genomic_DNA"/>
</dbReference>
<sequence length="106" mass="11743">MDPTFQPLEKEEKEKEDISPVTSDDDFENDPDVGVWSYGDGISPSQSQFNSCYRASNVVWSAASTKPSMAATHNPFNICKFLEILEVPSKTDGILDRSANPRISLT</sequence>
<evidence type="ECO:0000313" key="3">
    <source>
        <dbReference type="Proteomes" id="UP000223968"/>
    </source>
</evidence>
<proteinExistence type="predicted"/>
<gene>
    <name evidence="2" type="ORF">AJ79_00593</name>
</gene>
<keyword evidence="3" id="KW-1185">Reference proteome</keyword>
<comment type="caution">
    <text evidence="2">The sequence shown here is derived from an EMBL/GenBank/DDBJ whole genome shotgun (WGS) entry which is preliminary data.</text>
</comment>
<dbReference type="AlphaFoldDB" id="A0A2B7Y2E8"/>
<dbReference type="Proteomes" id="UP000223968">
    <property type="component" value="Unassembled WGS sequence"/>
</dbReference>
<evidence type="ECO:0000313" key="2">
    <source>
        <dbReference type="EMBL" id="PGH18254.1"/>
    </source>
</evidence>